<evidence type="ECO:0000313" key="4">
    <source>
        <dbReference type="Proteomes" id="UP000243876"/>
    </source>
</evidence>
<dbReference type="GO" id="GO:0016020">
    <property type="term" value="C:membrane"/>
    <property type="evidence" value="ECO:0007669"/>
    <property type="project" value="TreeGrafter"/>
</dbReference>
<keyword evidence="4" id="KW-1185">Reference proteome</keyword>
<reference evidence="4" key="1">
    <citation type="submission" date="2015-02" db="EMBL/GenBank/DDBJ databases">
        <authorList>
            <person name="Gon?alves P."/>
        </authorList>
    </citation>
    <scope>NUCLEOTIDE SEQUENCE [LARGE SCALE GENOMIC DNA]</scope>
</reference>
<dbReference type="PANTHER" id="PTHR34814">
    <property type="entry name" value="NITROSOGUANIDINE RESISTANCE PROTEIN SNG1"/>
    <property type="match status" value="1"/>
</dbReference>
<dbReference type="Pfam" id="PF12051">
    <property type="entry name" value="DUF3533"/>
    <property type="match status" value="1"/>
</dbReference>
<feature type="transmembrane region" description="Helical" evidence="1">
    <location>
        <begin position="347"/>
        <end position="371"/>
    </location>
</feature>
<feature type="transmembrane region" description="Helical" evidence="1">
    <location>
        <begin position="302"/>
        <end position="327"/>
    </location>
</feature>
<keyword evidence="1" id="KW-0812">Transmembrane</keyword>
<dbReference type="AlphaFoldDB" id="A0A0D6ERU5"/>
<accession>A0A0D6ERU5</accession>
<evidence type="ECO:0000259" key="2">
    <source>
        <dbReference type="Pfam" id="PF12051"/>
    </source>
</evidence>
<organism evidence="3 4">
    <name type="scientific">Sporidiobolus salmonicolor</name>
    <name type="common">Yeast-like fungus</name>
    <name type="synonym">Sporobolomyces salmonicolor</name>
    <dbReference type="NCBI Taxonomy" id="5005"/>
    <lineage>
        <taxon>Eukaryota</taxon>
        <taxon>Fungi</taxon>
        <taxon>Dikarya</taxon>
        <taxon>Basidiomycota</taxon>
        <taxon>Pucciniomycotina</taxon>
        <taxon>Microbotryomycetes</taxon>
        <taxon>Sporidiobolales</taxon>
        <taxon>Sporidiobolaceae</taxon>
        <taxon>Sporobolomyces</taxon>
    </lineage>
</organism>
<feature type="transmembrane region" description="Helical" evidence="1">
    <location>
        <begin position="434"/>
        <end position="452"/>
    </location>
</feature>
<name>A0A0D6ERU5_SPOSA</name>
<evidence type="ECO:0000313" key="3">
    <source>
        <dbReference type="EMBL" id="CEQ42568.1"/>
    </source>
</evidence>
<evidence type="ECO:0000256" key="1">
    <source>
        <dbReference type="SAM" id="Phobius"/>
    </source>
</evidence>
<keyword evidence="1" id="KW-0472">Membrane</keyword>
<proteinExistence type="predicted"/>
<feature type="transmembrane region" description="Helical" evidence="1">
    <location>
        <begin position="402"/>
        <end position="419"/>
    </location>
</feature>
<protein>
    <submittedName>
        <fullName evidence="3">SPOSA6832_04393-mRNA-1:cds</fullName>
    </submittedName>
</protein>
<dbReference type="PANTHER" id="PTHR34814:SF1">
    <property type="entry name" value="NITROSOGUANIDINE RESISTANCE PROTEIN SNG1"/>
    <property type="match status" value="1"/>
</dbReference>
<dbReference type="EMBL" id="CENE01000029">
    <property type="protein sequence ID" value="CEQ42568.1"/>
    <property type="molecule type" value="Genomic_DNA"/>
</dbReference>
<dbReference type="InterPro" id="IPR022703">
    <property type="entry name" value="DUF3533"/>
</dbReference>
<sequence>MAEKEQDTDFQLSIRDPSLRNERKQMFKILAMTAVLITVAVWALLSVFWGSTCTVSSTVDPTPCTHRRTRLKSFFADFYRLKVEIYDFDSTATSSPLLGPTVVQTLQQSLSNPVHLGYIVKDATGVTYEEISNRVVNEKNWGAIIINANATANFRAAAAGTGGLSNGVWAPEEAISVVVASARWYQVVDEYLLPYLYVAIEMPMLKASQQAAASILSSATPATLAAFSATQQAALASPFSYQTIDLRPILPGQWAGAAPLEAGLIYYVIFAFHIALFLFFSRIPFQMAIKKKGIQLSWLHTVILRIAPLPFAYFFLSLSYSLINLAFLVPMDGNGHAGFGPQGGFMVFWMLNWLTLGALGTAMESMIILNITSSFFPPTLMEPFWHSTTAAKHIMWGARNRLGLNFGVLTAYVLSRPFLASPCGLTGFLGATASHRWVVLNVTTLSLFELMWRKIAERKERKEQVKEDGKTAA</sequence>
<feature type="transmembrane region" description="Helical" evidence="1">
    <location>
        <begin position="29"/>
        <end position="49"/>
    </location>
</feature>
<feature type="domain" description="DUF3533" evidence="2">
    <location>
        <begin position="80"/>
        <end position="372"/>
    </location>
</feature>
<dbReference type="Proteomes" id="UP000243876">
    <property type="component" value="Unassembled WGS sequence"/>
</dbReference>
<gene>
    <name evidence="3" type="primary">SPOSA6832_04393</name>
</gene>
<dbReference type="InterPro" id="IPR053001">
    <property type="entry name" value="MNNG_permease-like"/>
</dbReference>
<dbReference type="OrthoDB" id="2140105at2759"/>
<feature type="transmembrane region" description="Helical" evidence="1">
    <location>
        <begin position="264"/>
        <end position="281"/>
    </location>
</feature>
<keyword evidence="1" id="KW-1133">Transmembrane helix</keyword>